<feature type="domain" description="Histidine kinase" evidence="21">
    <location>
        <begin position="1036"/>
        <end position="1275"/>
    </location>
</feature>
<comment type="similarity">
    <text evidence="3">Belongs to the ammonia transporter channel (TC 1.A.11.2) family.</text>
</comment>
<keyword evidence="8" id="KW-0808">Transferase</keyword>
<feature type="transmembrane region" description="Helical" evidence="20">
    <location>
        <begin position="325"/>
        <end position="347"/>
    </location>
</feature>
<dbReference type="InterPro" id="IPR035965">
    <property type="entry name" value="PAS-like_dom_sf"/>
</dbReference>
<dbReference type="Gene3D" id="1.10.287.130">
    <property type="match status" value="1"/>
</dbReference>
<evidence type="ECO:0000259" key="23">
    <source>
        <dbReference type="PROSITE" id="PS50113"/>
    </source>
</evidence>
<dbReference type="InterPro" id="IPR000700">
    <property type="entry name" value="PAS-assoc_C"/>
</dbReference>
<dbReference type="EMBL" id="CP000828">
    <property type="protein sequence ID" value="ABW30910.1"/>
    <property type="molecule type" value="Genomic_DNA"/>
</dbReference>
<evidence type="ECO:0000259" key="21">
    <source>
        <dbReference type="PROSITE" id="PS50109"/>
    </source>
</evidence>
<dbReference type="PROSITE" id="PS50109">
    <property type="entry name" value="HIS_KIN"/>
    <property type="match status" value="1"/>
</dbReference>
<dbReference type="NCBIfam" id="TIGR00836">
    <property type="entry name" value="amt"/>
    <property type="match status" value="1"/>
</dbReference>
<dbReference type="Gene3D" id="3.40.50.2300">
    <property type="match status" value="2"/>
</dbReference>
<evidence type="ECO:0000256" key="4">
    <source>
        <dbReference type="ARBA" id="ARBA00006402"/>
    </source>
</evidence>
<dbReference type="GO" id="GO:0008519">
    <property type="term" value="F:ammonium channel activity"/>
    <property type="evidence" value="ECO:0007669"/>
    <property type="project" value="InterPro"/>
</dbReference>
<dbReference type="SUPFAM" id="SSF55785">
    <property type="entry name" value="PYP-like sensor domain (PAS domain)"/>
    <property type="match status" value="1"/>
</dbReference>
<comment type="catalytic activity">
    <reaction evidence="1">
        <text>ATP + protein L-histidine = ADP + protein N-phospho-L-histidine.</text>
        <dbReference type="EC" id="2.7.13.3"/>
    </reaction>
</comment>
<protein>
    <recommendedName>
        <fullName evidence="17">Circadian input-output histidine kinase CikA</fullName>
        <ecNumber evidence="5">2.7.13.3</ecNumber>
    </recommendedName>
</protein>
<dbReference type="Pfam" id="PF00909">
    <property type="entry name" value="Ammonium_transp"/>
    <property type="match status" value="1"/>
</dbReference>
<organism evidence="24 25">
    <name type="scientific">Acaryochloris marina (strain MBIC 11017)</name>
    <dbReference type="NCBI Taxonomy" id="329726"/>
    <lineage>
        <taxon>Bacteria</taxon>
        <taxon>Bacillati</taxon>
        <taxon>Cyanobacteriota</taxon>
        <taxon>Cyanophyceae</taxon>
        <taxon>Acaryochloridales</taxon>
        <taxon>Acaryochloridaceae</taxon>
        <taxon>Acaryochloris</taxon>
    </lineage>
</organism>
<evidence type="ECO:0000256" key="18">
    <source>
        <dbReference type="PROSITE-ProRule" id="PRU00169"/>
    </source>
</evidence>
<evidence type="ECO:0000256" key="10">
    <source>
        <dbReference type="ARBA" id="ARBA00022741"/>
    </source>
</evidence>
<dbReference type="SUPFAM" id="SSF52172">
    <property type="entry name" value="CheY-like"/>
    <property type="match status" value="2"/>
</dbReference>
<dbReference type="InterPro" id="IPR036890">
    <property type="entry name" value="HATPase_C_sf"/>
</dbReference>
<dbReference type="InterPro" id="IPR001905">
    <property type="entry name" value="Ammonium_transpt"/>
</dbReference>
<dbReference type="Gene3D" id="1.10.3430.10">
    <property type="entry name" value="Ammonium transporter AmtB like domains"/>
    <property type="match status" value="1"/>
</dbReference>
<keyword evidence="13 20" id="KW-1133">Transmembrane helix</keyword>
<dbReference type="SMART" id="SM00388">
    <property type="entry name" value="HisKA"/>
    <property type="match status" value="1"/>
</dbReference>
<dbReference type="InterPro" id="IPR003594">
    <property type="entry name" value="HATPase_dom"/>
</dbReference>
<dbReference type="GO" id="GO:0016020">
    <property type="term" value="C:membrane"/>
    <property type="evidence" value="ECO:0007669"/>
    <property type="project" value="UniProtKB-SubCell"/>
</dbReference>
<dbReference type="eggNOG" id="COG2202">
    <property type="taxonomic scope" value="Bacteria"/>
</dbReference>
<dbReference type="eggNOG" id="COG2203">
    <property type="taxonomic scope" value="Bacteria"/>
</dbReference>
<dbReference type="Gene3D" id="3.30.450.20">
    <property type="entry name" value="PAS domain"/>
    <property type="match status" value="1"/>
</dbReference>
<dbReference type="KEGG" id="amr:AM1_5974"/>
<dbReference type="SUPFAM" id="SSF55874">
    <property type="entry name" value="ATPase domain of HSP90 chaperone/DNA topoisomerase II/histidine kinase"/>
    <property type="match status" value="1"/>
</dbReference>
<dbReference type="FunFam" id="3.30.565.10:FF:000010">
    <property type="entry name" value="Sensor histidine kinase RcsC"/>
    <property type="match status" value="1"/>
</dbReference>
<dbReference type="PROSITE" id="PS01219">
    <property type="entry name" value="AMMONIUM_TRANSP"/>
    <property type="match status" value="1"/>
</dbReference>
<keyword evidence="6" id="KW-0813">Transport</keyword>
<dbReference type="InterPro" id="IPR001789">
    <property type="entry name" value="Sig_transdc_resp-reg_receiver"/>
</dbReference>
<feature type="transmembrane region" description="Helical" evidence="20">
    <location>
        <begin position="134"/>
        <end position="155"/>
    </location>
</feature>
<dbReference type="PROSITE" id="PS50110">
    <property type="entry name" value="RESPONSE_REGULATORY"/>
    <property type="match status" value="2"/>
</dbReference>
<evidence type="ECO:0000256" key="3">
    <source>
        <dbReference type="ARBA" id="ARBA00005887"/>
    </source>
</evidence>
<feature type="transmembrane region" description="Helical" evidence="20">
    <location>
        <begin position="62"/>
        <end position="86"/>
    </location>
</feature>
<feature type="transmembrane region" description="Helical" evidence="20">
    <location>
        <begin position="292"/>
        <end position="310"/>
    </location>
</feature>
<feature type="coiled-coil region" evidence="19">
    <location>
        <begin position="410"/>
        <end position="497"/>
    </location>
</feature>
<keyword evidence="7 18" id="KW-0597">Phosphoprotein</keyword>
<evidence type="ECO:0000259" key="22">
    <source>
        <dbReference type="PROSITE" id="PS50110"/>
    </source>
</evidence>
<proteinExistence type="inferred from homology"/>
<dbReference type="GO" id="GO:0000155">
    <property type="term" value="F:phosphorelay sensor kinase activity"/>
    <property type="evidence" value="ECO:0007669"/>
    <property type="project" value="InterPro"/>
</dbReference>
<keyword evidence="16" id="KW-0924">Ammonia transport</keyword>
<dbReference type="SMART" id="SM00065">
    <property type="entry name" value="GAF"/>
    <property type="match status" value="2"/>
</dbReference>
<evidence type="ECO:0000256" key="7">
    <source>
        <dbReference type="ARBA" id="ARBA00022553"/>
    </source>
</evidence>
<dbReference type="Pfam" id="PF02518">
    <property type="entry name" value="HATPase_c"/>
    <property type="match status" value="1"/>
</dbReference>
<dbReference type="Pfam" id="PF08447">
    <property type="entry name" value="PAS_3"/>
    <property type="match status" value="1"/>
</dbReference>
<evidence type="ECO:0000256" key="11">
    <source>
        <dbReference type="ARBA" id="ARBA00022777"/>
    </source>
</evidence>
<dbReference type="InterPro" id="IPR011006">
    <property type="entry name" value="CheY-like_superfamily"/>
</dbReference>
<dbReference type="Pfam" id="PF00072">
    <property type="entry name" value="Response_reg"/>
    <property type="match status" value="2"/>
</dbReference>
<dbReference type="HOGENOM" id="CLU_245760_0_0_3"/>
<sequence length="1564" mass="173607">MCLESGLTRSKNNINVAIKNFADFSLSTIIFWFFGYGLMFGASINTVIGTDQFLASPGTDSALAAFIVFQTMFCSTAATIVSGAVAERTKFGGYLVITAFMASVVYPVFGHWIWNGIEAGQMNGWLGRMGFVDFAGSTVVHSVGGWVALAAILIIGPRQGRFSKTDAPKEILGSSLPLSVLGALLLWMGWLGFNGGSGLEFSDRVPIILLNTVLGGAAGTLTAGALGWWRTKIPKIELMINGSLAGLVSVTASCHVINPPLAIIIGAIGGAVMMVVKYWMTKLHIDDAVDAVPVHLGGGIWGTLAVGLYGRTDLLETGLDRGSQIGIQLLGIAVCGAWAFGLSWLLLKGVNRLLPLRVLAEDEQMGLNFAEHHAKSEVLDLFEVMDQQAEDLDLSLRAPVEPFTEVGRIATRYNQVIDALEKSNQELLDTKATLEQQVEARTAKLVEANQELQQLAHFKADYSRTLEAEVEAKTHKLRQEIEERQEAEIALAQQVKRAQLLEKITQAIRQSLDTQIIFQTAADQMGQVFQVSRCHLHSYTEDGDYIPVVAEYTAPGIHSMLGIEMPVADNPHAQQILTQDQAVTTPNIYTDRLLETLISDPQPVTLKSMLGVRTSYQGKPNGAIILQHCDRRLSREDYLAQPEAYTDCFRSWSTAEIDLLETVADQIGIALAQAELLEQEQAQRTQLQQQIIERQQADAALKESEERFQLAVKGSGDVLWDWNIVNKAFYLSPRFGQLLGYEDGELPCTLETWKAHICPDDQEMVSLALKHHLEHLVPYEVEYRLKSKAGYYLWVSGRGQAIWDIEGKPTRMAGSIRNITETKAATEALKQQMRRAELVEKITRKIRKNLDRQQIFKATVQEIGKTFQVSRCHLHTYVTDPNPHLPIVAEYLTGEVPSMLGTDIQLENNPHARKVLRHDRAVASDNALGDPLIQPVSDICEQGQIQSMLAIRTSYQRKANGVIVLQQCDRKRDWTQAEIELIEAVAGQVGIALAHGHLLEQEQQQRQTLTQNNTALKQARKDADAANVAKSEFLATMSHEIRTPMNAVIGMTGLLLNTTLDNQQRDFVETIRSSGDALLTLINDILDFSKIEAGKLEFEEQPFSLRACIEESLRLVAPRAIDKQLELAYLFDPSTPNHIVGDVTRLRQILVNLLTNGVKFTEQGEVVIYVQDITDTDITQPETTSQRKNFTDIQNQRRLIQFEVRDSGIGIPADRMDRLFKSFSQVDASTTKKYGGTGLGLAICRSLSQMMGGRIWVESKAGVGSSFFFTIAVPVAPEGENTLDQSQQLLDGKQLLVVDDNPTNRRILTLQAQTWGMGIQTVSGGAEALALLESDSKFDLAILDMQMPEMDGVELARHIRQLDQRKHLPLVMLSSLGQDEIIKHKQEIQFSAILNKPIQQSYLYDALAEIFEGQRVQVKPTVPSPVNTEEQGDPSLQILLAEDIVVNQKVALLILKQLGYRADVANNGEEVLEALHRQSYDVVLMDVQMPEMDGLTAARHITEQWQEEEQPYIIALTANAMQGDREMCMAAGMHDYVSKPIRVDELKSAFERYFAQAKQPQVIF</sequence>
<evidence type="ECO:0000313" key="25">
    <source>
        <dbReference type="Proteomes" id="UP000000268"/>
    </source>
</evidence>
<evidence type="ECO:0000256" key="14">
    <source>
        <dbReference type="ARBA" id="ARBA00023012"/>
    </source>
</evidence>
<feature type="transmembrane region" description="Helical" evidence="20">
    <location>
        <begin position="176"/>
        <end position="193"/>
    </location>
</feature>
<evidence type="ECO:0000256" key="1">
    <source>
        <dbReference type="ARBA" id="ARBA00000085"/>
    </source>
</evidence>
<dbReference type="eggNOG" id="COG5444">
    <property type="taxonomic scope" value="Bacteria"/>
</dbReference>
<evidence type="ECO:0000256" key="9">
    <source>
        <dbReference type="ARBA" id="ARBA00022692"/>
    </source>
</evidence>
<dbReference type="STRING" id="329726.AM1_5974"/>
<dbReference type="FunFam" id="1.10.287.130:FF:000004">
    <property type="entry name" value="Ethylene receptor 1"/>
    <property type="match status" value="1"/>
</dbReference>
<keyword evidence="14" id="KW-0902">Two-component regulatory system</keyword>
<evidence type="ECO:0000256" key="5">
    <source>
        <dbReference type="ARBA" id="ARBA00012438"/>
    </source>
</evidence>
<dbReference type="InterPro" id="IPR029020">
    <property type="entry name" value="Ammonium/urea_transptr"/>
</dbReference>
<dbReference type="Proteomes" id="UP000000268">
    <property type="component" value="Chromosome"/>
</dbReference>
<feature type="domain" description="PAC" evidence="23">
    <location>
        <begin position="779"/>
        <end position="831"/>
    </location>
</feature>
<dbReference type="eggNOG" id="COG0784">
    <property type="taxonomic scope" value="Bacteria"/>
</dbReference>
<reference evidence="24 25" key="1">
    <citation type="journal article" date="2008" name="Proc. Natl. Acad. Sci. U.S.A.">
        <title>Niche adaptation and genome expansion in the chlorophyll d-producing cyanobacterium Acaryochloris marina.</title>
        <authorList>
            <person name="Swingley W.D."/>
            <person name="Chen M."/>
            <person name="Cheung P.C."/>
            <person name="Conrad A.L."/>
            <person name="Dejesa L.C."/>
            <person name="Hao J."/>
            <person name="Honchak B.M."/>
            <person name="Karbach L.E."/>
            <person name="Kurdoglu A."/>
            <person name="Lahiri S."/>
            <person name="Mastrian S.D."/>
            <person name="Miyashita H."/>
            <person name="Page L."/>
            <person name="Ramakrishna P."/>
            <person name="Satoh S."/>
            <person name="Sattley W.M."/>
            <person name="Shimada Y."/>
            <person name="Taylor H.L."/>
            <person name="Tomo T."/>
            <person name="Tsuchiya T."/>
            <person name="Wang Z.T."/>
            <person name="Raymond J."/>
            <person name="Mimuro M."/>
            <person name="Blankenship R.E."/>
            <person name="Touchman J.W."/>
        </authorList>
    </citation>
    <scope>NUCLEOTIDE SEQUENCE [LARGE SCALE GENOMIC DNA]</scope>
    <source>
        <strain evidence="25">MBIC 11017</strain>
    </source>
</reference>
<evidence type="ECO:0000256" key="15">
    <source>
        <dbReference type="ARBA" id="ARBA00023136"/>
    </source>
</evidence>
<dbReference type="Gene3D" id="3.30.565.10">
    <property type="entry name" value="Histidine kinase-like ATPase, C-terminal domain"/>
    <property type="match status" value="1"/>
</dbReference>
<dbReference type="Gene3D" id="3.30.450.40">
    <property type="match status" value="2"/>
</dbReference>
<keyword evidence="19" id="KW-0175">Coiled coil</keyword>
<dbReference type="CDD" id="cd00130">
    <property type="entry name" value="PAS"/>
    <property type="match status" value="1"/>
</dbReference>
<dbReference type="InterPro" id="IPR005467">
    <property type="entry name" value="His_kinase_dom"/>
</dbReference>
<dbReference type="InterPro" id="IPR018047">
    <property type="entry name" value="Ammonium_transpt_CS"/>
</dbReference>
<dbReference type="Pfam" id="PF01590">
    <property type="entry name" value="GAF"/>
    <property type="match status" value="2"/>
</dbReference>
<dbReference type="Pfam" id="PF00512">
    <property type="entry name" value="HisKA"/>
    <property type="match status" value="1"/>
</dbReference>
<dbReference type="InterPro" id="IPR000014">
    <property type="entry name" value="PAS"/>
</dbReference>
<gene>
    <name evidence="24" type="ordered locus">AM1_5974</name>
</gene>
<dbReference type="InterPro" id="IPR036097">
    <property type="entry name" value="HisK_dim/P_sf"/>
</dbReference>
<dbReference type="PROSITE" id="PS50113">
    <property type="entry name" value="PAC"/>
    <property type="match status" value="1"/>
</dbReference>
<evidence type="ECO:0000313" key="24">
    <source>
        <dbReference type="EMBL" id="ABW30910.1"/>
    </source>
</evidence>
<dbReference type="CDD" id="cd17546">
    <property type="entry name" value="REC_hyHK_CKI1_RcsC-like"/>
    <property type="match status" value="2"/>
</dbReference>
<dbReference type="PRINTS" id="PR00344">
    <property type="entry name" value="BCTRLSENSOR"/>
</dbReference>
<dbReference type="CDD" id="cd00082">
    <property type="entry name" value="HisKA"/>
    <property type="match status" value="1"/>
</dbReference>
<dbReference type="InterPro" id="IPR003661">
    <property type="entry name" value="HisK_dim/P_dom"/>
</dbReference>
<evidence type="ECO:0000256" key="19">
    <source>
        <dbReference type="SAM" id="Coils"/>
    </source>
</evidence>
<accession>B0C2M2</accession>
<comment type="similarity">
    <text evidence="4">In the N-terminal section; belongs to the phytochrome family.</text>
</comment>
<evidence type="ECO:0000256" key="16">
    <source>
        <dbReference type="ARBA" id="ARBA00023177"/>
    </source>
</evidence>
<dbReference type="CDD" id="cd16922">
    <property type="entry name" value="HATPase_EvgS-ArcB-TorS-like"/>
    <property type="match status" value="1"/>
</dbReference>
<evidence type="ECO:0000256" key="12">
    <source>
        <dbReference type="ARBA" id="ARBA00022840"/>
    </source>
</evidence>
<dbReference type="SUPFAM" id="SSF111352">
    <property type="entry name" value="Ammonium transporter"/>
    <property type="match status" value="1"/>
</dbReference>
<evidence type="ECO:0000256" key="8">
    <source>
        <dbReference type="ARBA" id="ARBA00022679"/>
    </source>
</evidence>
<name>B0C2M2_ACAM1</name>
<keyword evidence="11 24" id="KW-0418">Kinase</keyword>
<feature type="modified residue" description="4-aspartylphosphate" evidence="18">
    <location>
        <position position="1486"/>
    </location>
</feature>
<keyword evidence="10" id="KW-0547">Nucleotide-binding</keyword>
<dbReference type="SMART" id="SM00387">
    <property type="entry name" value="HATPase_c"/>
    <property type="match status" value="1"/>
</dbReference>
<dbReference type="NCBIfam" id="TIGR00229">
    <property type="entry name" value="sensory_box"/>
    <property type="match status" value="1"/>
</dbReference>
<dbReference type="InterPro" id="IPR024041">
    <property type="entry name" value="NH4_transpt_AmtB-like_dom"/>
</dbReference>
<feature type="transmembrane region" description="Helical" evidence="20">
    <location>
        <begin position="21"/>
        <end position="42"/>
    </location>
</feature>
<dbReference type="InterPro" id="IPR029016">
    <property type="entry name" value="GAF-like_dom_sf"/>
</dbReference>
<feature type="coiled-coil region" evidence="19">
    <location>
        <begin position="677"/>
        <end position="707"/>
    </location>
</feature>
<keyword evidence="12" id="KW-0067">ATP-binding</keyword>
<feature type="domain" description="Response regulatory" evidence="22">
    <location>
        <begin position="1294"/>
        <end position="1411"/>
    </location>
</feature>
<dbReference type="InterPro" id="IPR004358">
    <property type="entry name" value="Sig_transdc_His_kin-like_C"/>
</dbReference>
<keyword evidence="25" id="KW-1185">Reference proteome</keyword>
<evidence type="ECO:0000256" key="6">
    <source>
        <dbReference type="ARBA" id="ARBA00022448"/>
    </source>
</evidence>
<evidence type="ECO:0000256" key="17">
    <source>
        <dbReference type="ARBA" id="ARBA00074306"/>
    </source>
</evidence>
<dbReference type="eggNOG" id="COG0004">
    <property type="taxonomic scope" value="Bacteria"/>
</dbReference>
<dbReference type="eggNOG" id="COG2205">
    <property type="taxonomic scope" value="Bacteria"/>
</dbReference>
<dbReference type="EC" id="2.7.13.3" evidence="5"/>
<keyword evidence="9 20" id="KW-0812">Transmembrane</keyword>
<dbReference type="InterPro" id="IPR013655">
    <property type="entry name" value="PAS_fold_3"/>
</dbReference>
<dbReference type="SMART" id="SM00448">
    <property type="entry name" value="REC"/>
    <property type="match status" value="2"/>
</dbReference>
<evidence type="ECO:0000256" key="20">
    <source>
        <dbReference type="SAM" id="Phobius"/>
    </source>
</evidence>
<evidence type="ECO:0000256" key="2">
    <source>
        <dbReference type="ARBA" id="ARBA00004141"/>
    </source>
</evidence>
<dbReference type="SUPFAM" id="SSF47384">
    <property type="entry name" value="Homodimeric domain of signal transducing histidine kinase"/>
    <property type="match status" value="1"/>
</dbReference>
<keyword evidence="15 20" id="KW-0472">Membrane</keyword>
<dbReference type="SUPFAM" id="SSF55781">
    <property type="entry name" value="GAF domain-like"/>
    <property type="match status" value="2"/>
</dbReference>
<dbReference type="PANTHER" id="PTHR45339">
    <property type="entry name" value="HYBRID SIGNAL TRANSDUCTION HISTIDINE KINASE J"/>
    <property type="match status" value="1"/>
</dbReference>
<comment type="subcellular location">
    <subcellularLocation>
        <location evidence="2">Membrane</location>
        <topology evidence="2">Multi-pass membrane protein</topology>
    </subcellularLocation>
</comment>
<evidence type="ECO:0000256" key="13">
    <source>
        <dbReference type="ARBA" id="ARBA00022989"/>
    </source>
</evidence>
<feature type="transmembrane region" description="Helical" evidence="20">
    <location>
        <begin position="205"/>
        <end position="226"/>
    </location>
</feature>
<dbReference type="PANTHER" id="PTHR45339:SF1">
    <property type="entry name" value="HYBRID SIGNAL TRANSDUCTION HISTIDINE KINASE J"/>
    <property type="match status" value="1"/>
</dbReference>
<feature type="transmembrane region" description="Helical" evidence="20">
    <location>
        <begin position="263"/>
        <end position="280"/>
    </location>
</feature>
<feature type="modified residue" description="4-aspartylphosphate" evidence="18">
    <location>
        <position position="1344"/>
    </location>
</feature>
<dbReference type="GO" id="GO:0005524">
    <property type="term" value="F:ATP binding"/>
    <property type="evidence" value="ECO:0007669"/>
    <property type="project" value="UniProtKB-KW"/>
</dbReference>
<feature type="transmembrane region" description="Helical" evidence="20">
    <location>
        <begin position="93"/>
        <end position="114"/>
    </location>
</feature>
<feature type="domain" description="Response regulatory" evidence="22">
    <location>
        <begin position="1437"/>
        <end position="1554"/>
    </location>
</feature>
<dbReference type="InterPro" id="IPR003018">
    <property type="entry name" value="GAF"/>
</dbReference>